<dbReference type="PANTHER" id="PTHR46577:SF1">
    <property type="entry name" value="HTH-TYPE TRANSCRIPTIONAL REGULATORY PROTEIN GABR"/>
    <property type="match status" value="1"/>
</dbReference>
<keyword evidence="2" id="KW-0663">Pyridoxal phosphate</keyword>
<dbReference type="Pfam" id="PF00155">
    <property type="entry name" value="Aminotran_1_2"/>
    <property type="match status" value="1"/>
</dbReference>
<comment type="caution">
    <text evidence="7">The sequence shown here is derived from an EMBL/GenBank/DDBJ whole genome shotgun (WGS) entry which is preliminary data.</text>
</comment>
<dbReference type="InterPro" id="IPR051446">
    <property type="entry name" value="HTH_trans_reg/aminotransferase"/>
</dbReference>
<dbReference type="InterPro" id="IPR000524">
    <property type="entry name" value="Tscrpt_reg_HTH_GntR"/>
</dbReference>
<evidence type="ECO:0000256" key="4">
    <source>
        <dbReference type="ARBA" id="ARBA00023125"/>
    </source>
</evidence>
<name>A0A919RXN8_9CLOT</name>
<dbReference type="GO" id="GO:0003700">
    <property type="term" value="F:DNA-binding transcription factor activity"/>
    <property type="evidence" value="ECO:0007669"/>
    <property type="project" value="InterPro"/>
</dbReference>
<dbReference type="Gene3D" id="1.10.10.10">
    <property type="entry name" value="Winged helix-like DNA-binding domain superfamily/Winged helix DNA-binding domain"/>
    <property type="match status" value="1"/>
</dbReference>
<evidence type="ECO:0000256" key="1">
    <source>
        <dbReference type="ARBA" id="ARBA00005384"/>
    </source>
</evidence>
<dbReference type="PROSITE" id="PS50949">
    <property type="entry name" value="HTH_GNTR"/>
    <property type="match status" value="1"/>
</dbReference>
<dbReference type="InterPro" id="IPR015421">
    <property type="entry name" value="PyrdxlP-dep_Trfase_major"/>
</dbReference>
<protein>
    <submittedName>
        <fullName evidence="7">GntR family transcriptional regulator</fullName>
    </submittedName>
</protein>
<dbReference type="CDD" id="cd07377">
    <property type="entry name" value="WHTH_GntR"/>
    <property type="match status" value="1"/>
</dbReference>
<reference evidence="7" key="1">
    <citation type="submission" date="2021-03" db="EMBL/GenBank/DDBJ databases">
        <title>Taxonomic study of Clostridium polyendosporum from meadow-gley soil under rice.</title>
        <authorList>
            <person name="Kobayashi H."/>
            <person name="Tanizawa Y."/>
            <person name="Yagura M."/>
        </authorList>
    </citation>
    <scope>NUCLEOTIDE SEQUENCE</scope>
    <source>
        <strain evidence="7">JCM 30710</strain>
    </source>
</reference>
<dbReference type="GO" id="GO:0003824">
    <property type="term" value="F:catalytic activity"/>
    <property type="evidence" value="ECO:0007669"/>
    <property type="project" value="UniProtKB-ARBA"/>
</dbReference>
<comment type="similarity">
    <text evidence="1">In the C-terminal section; belongs to the class-I pyridoxal-phosphate-dependent aminotransferase family.</text>
</comment>
<dbReference type="Gene3D" id="3.40.640.10">
    <property type="entry name" value="Type I PLP-dependent aspartate aminotransferase-like (Major domain)"/>
    <property type="match status" value="1"/>
</dbReference>
<dbReference type="GO" id="GO:0003677">
    <property type="term" value="F:DNA binding"/>
    <property type="evidence" value="ECO:0007669"/>
    <property type="project" value="UniProtKB-KW"/>
</dbReference>
<dbReference type="InterPro" id="IPR004839">
    <property type="entry name" value="Aminotransferase_I/II_large"/>
</dbReference>
<keyword evidence="3" id="KW-0805">Transcription regulation</keyword>
<evidence type="ECO:0000256" key="3">
    <source>
        <dbReference type="ARBA" id="ARBA00023015"/>
    </source>
</evidence>
<evidence type="ECO:0000313" key="7">
    <source>
        <dbReference type="EMBL" id="GIM28377.1"/>
    </source>
</evidence>
<keyword evidence="4" id="KW-0238">DNA-binding</keyword>
<accession>A0A919RXN8</accession>
<dbReference type="SMART" id="SM00345">
    <property type="entry name" value="HTH_GNTR"/>
    <property type="match status" value="1"/>
</dbReference>
<evidence type="ECO:0000256" key="2">
    <source>
        <dbReference type="ARBA" id="ARBA00022898"/>
    </source>
</evidence>
<proteinExistence type="inferred from homology"/>
<gene>
    <name evidence="7" type="ORF">CPJCM30710_10430</name>
</gene>
<dbReference type="Gene3D" id="3.90.1150.10">
    <property type="entry name" value="Aspartate Aminotransferase, domain 1"/>
    <property type="match status" value="1"/>
</dbReference>
<keyword evidence="5" id="KW-0804">Transcription</keyword>
<evidence type="ECO:0000259" key="6">
    <source>
        <dbReference type="PROSITE" id="PS50949"/>
    </source>
</evidence>
<evidence type="ECO:0000256" key="5">
    <source>
        <dbReference type="ARBA" id="ARBA00023163"/>
    </source>
</evidence>
<dbReference type="Proteomes" id="UP000679179">
    <property type="component" value="Unassembled WGS sequence"/>
</dbReference>
<evidence type="ECO:0000313" key="8">
    <source>
        <dbReference type="Proteomes" id="UP000679179"/>
    </source>
</evidence>
<dbReference type="RefSeq" id="WP_212903115.1">
    <property type="nucleotide sequence ID" value="NZ_BOPZ01000006.1"/>
</dbReference>
<sequence>MPINSFESYPMSWKPKLEKTNQPLYLSLVDQLEKDIADGVLLPGTKLPPQRELADFLDINVSTVSRAFKVCRKKGLLSGTVGSGTFVSYDVNANTFLTPDNASQLIEMGSMLPEIISQDEIIALLQKMMTEPDFGKLFQYGSLEGRAWQREAAVKLIEKAGYKTTADLLIPASGSQNAIAAILAGLFQPGDRIGTDPLTYPGMKSAAKTLGIELVPIKHENHEISEYGLLYACKNENIKGIYIMPDYQNPTTHIMSEDCRRMIARIAKENHLIVIEDGINSLLMEKPLPAVASYAPEQTVYITSLSKTVIPALRMAYIVTPKHYKNDLKTALYSINLSPSAFLMELASRMIASRNVDKLIDAKRERIKKRNQLVNEYLTGYQIMGNDESIFRWLLLPDGMSGERFEAMAFEKGVKVYAAERFTVGKAKPIAAVRLAIGAAESLEQLKQGLKILKELLKEKQM</sequence>
<feature type="domain" description="HTH gntR-type" evidence="6">
    <location>
        <begin position="22"/>
        <end position="90"/>
    </location>
</feature>
<dbReference type="PANTHER" id="PTHR46577">
    <property type="entry name" value="HTH-TYPE TRANSCRIPTIONAL REGULATORY PROTEIN GABR"/>
    <property type="match status" value="1"/>
</dbReference>
<dbReference type="AlphaFoldDB" id="A0A919RXN8"/>
<dbReference type="CDD" id="cd00609">
    <property type="entry name" value="AAT_like"/>
    <property type="match status" value="1"/>
</dbReference>
<dbReference type="GO" id="GO:0030170">
    <property type="term" value="F:pyridoxal phosphate binding"/>
    <property type="evidence" value="ECO:0007669"/>
    <property type="project" value="InterPro"/>
</dbReference>
<keyword evidence="8" id="KW-1185">Reference proteome</keyword>
<dbReference type="SUPFAM" id="SSF53383">
    <property type="entry name" value="PLP-dependent transferases"/>
    <property type="match status" value="1"/>
</dbReference>
<dbReference type="InterPro" id="IPR036388">
    <property type="entry name" value="WH-like_DNA-bd_sf"/>
</dbReference>
<dbReference type="InterPro" id="IPR036390">
    <property type="entry name" value="WH_DNA-bd_sf"/>
</dbReference>
<dbReference type="InterPro" id="IPR015422">
    <property type="entry name" value="PyrdxlP-dep_Trfase_small"/>
</dbReference>
<dbReference type="SUPFAM" id="SSF46785">
    <property type="entry name" value="Winged helix' DNA-binding domain"/>
    <property type="match status" value="1"/>
</dbReference>
<organism evidence="7 8">
    <name type="scientific">Clostridium polyendosporum</name>
    <dbReference type="NCBI Taxonomy" id="69208"/>
    <lineage>
        <taxon>Bacteria</taxon>
        <taxon>Bacillati</taxon>
        <taxon>Bacillota</taxon>
        <taxon>Clostridia</taxon>
        <taxon>Eubacteriales</taxon>
        <taxon>Clostridiaceae</taxon>
        <taxon>Clostridium</taxon>
    </lineage>
</organism>
<dbReference type="EMBL" id="BOPZ01000006">
    <property type="protein sequence ID" value="GIM28377.1"/>
    <property type="molecule type" value="Genomic_DNA"/>
</dbReference>
<dbReference type="Pfam" id="PF00392">
    <property type="entry name" value="GntR"/>
    <property type="match status" value="1"/>
</dbReference>
<dbReference type="InterPro" id="IPR015424">
    <property type="entry name" value="PyrdxlP-dep_Trfase"/>
</dbReference>